<protein>
    <submittedName>
        <fullName evidence="1">Uncharacterized protein</fullName>
    </submittedName>
</protein>
<sequence length="94" mass="10497">MAGAAKSGSMNRSETTPPRRKGNSRKDALHPPFQIAMNTNSRKRSEAPRKKITMNMNLEPELSPSQIHVSCDCLRRASPREKTTYCKAVDSQPL</sequence>
<organism evidence="1 2">
    <name type="scientific">Cichorium intybus</name>
    <name type="common">Chicory</name>
    <dbReference type="NCBI Taxonomy" id="13427"/>
    <lineage>
        <taxon>Eukaryota</taxon>
        <taxon>Viridiplantae</taxon>
        <taxon>Streptophyta</taxon>
        <taxon>Embryophyta</taxon>
        <taxon>Tracheophyta</taxon>
        <taxon>Spermatophyta</taxon>
        <taxon>Magnoliopsida</taxon>
        <taxon>eudicotyledons</taxon>
        <taxon>Gunneridae</taxon>
        <taxon>Pentapetalae</taxon>
        <taxon>asterids</taxon>
        <taxon>campanulids</taxon>
        <taxon>Asterales</taxon>
        <taxon>Asteraceae</taxon>
        <taxon>Cichorioideae</taxon>
        <taxon>Cichorieae</taxon>
        <taxon>Cichoriinae</taxon>
        <taxon>Cichorium</taxon>
    </lineage>
</organism>
<dbReference type="Proteomes" id="UP001055811">
    <property type="component" value="Linkage Group LG04"/>
</dbReference>
<keyword evidence="2" id="KW-1185">Reference proteome</keyword>
<proteinExistence type="predicted"/>
<reference evidence="2" key="1">
    <citation type="journal article" date="2022" name="Mol. Ecol. Resour.">
        <title>The genomes of chicory, endive, great burdock and yacon provide insights into Asteraceae palaeo-polyploidization history and plant inulin production.</title>
        <authorList>
            <person name="Fan W."/>
            <person name="Wang S."/>
            <person name="Wang H."/>
            <person name="Wang A."/>
            <person name="Jiang F."/>
            <person name="Liu H."/>
            <person name="Zhao H."/>
            <person name="Xu D."/>
            <person name="Zhang Y."/>
        </authorList>
    </citation>
    <scope>NUCLEOTIDE SEQUENCE [LARGE SCALE GENOMIC DNA]</scope>
    <source>
        <strain evidence="2">cv. Punajuju</strain>
    </source>
</reference>
<dbReference type="EMBL" id="CM042012">
    <property type="protein sequence ID" value="KAI3753552.1"/>
    <property type="molecule type" value="Genomic_DNA"/>
</dbReference>
<comment type="caution">
    <text evidence="1">The sequence shown here is derived from an EMBL/GenBank/DDBJ whole genome shotgun (WGS) entry which is preliminary data.</text>
</comment>
<name>A0ACB9E512_CICIN</name>
<evidence type="ECO:0000313" key="1">
    <source>
        <dbReference type="EMBL" id="KAI3753552.1"/>
    </source>
</evidence>
<evidence type="ECO:0000313" key="2">
    <source>
        <dbReference type="Proteomes" id="UP001055811"/>
    </source>
</evidence>
<reference evidence="1 2" key="2">
    <citation type="journal article" date="2022" name="Mol. Ecol. Resour.">
        <title>The genomes of chicory, endive, great burdock and yacon provide insights into Asteraceae paleo-polyploidization history and plant inulin production.</title>
        <authorList>
            <person name="Fan W."/>
            <person name="Wang S."/>
            <person name="Wang H."/>
            <person name="Wang A."/>
            <person name="Jiang F."/>
            <person name="Liu H."/>
            <person name="Zhao H."/>
            <person name="Xu D."/>
            <person name="Zhang Y."/>
        </authorList>
    </citation>
    <scope>NUCLEOTIDE SEQUENCE [LARGE SCALE GENOMIC DNA]</scope>
    <source>
        <strain evidence="2">cv. Punajuju</strain>
        <tissue evidence="1">Leaves</tissue>
    </source>
</reference>
<accession>A0ACB9E512</accession>
<gene>
    <name evidence="1" type="ORF">L2E82_25607</name>
</gene>